<dbReference type="InterPro" id="IPR036879">
    <property type="entry name" value="TF_MADSbox_sf"/>
</dbReference>
<dbReference type="Proteomes" id="UP000507222">
    <property type="component" value="Unassembled WGS sequence"/>
</dbReference>
<dbReference type="SUPFAM" id="SSF55455">
    <property type="entry name" value="SRF-like"/>
    <property type="match status" value="1"/>
</dbReference>
<organism evidence="1 2">
    <name type="scientific">Prunus armeniaca</name>
    <name type="common">Apricot</name>
    <name type="synonym">Armeniaca vulgaris</name>
    <dbReference type="NCBI Taxonomy" id="36596"/>
    <lineage>
        <taxon>Eukaryota</taxon>
        <taxon>Viridiplantae</taxon>
        <taxon>Streptophyta</taxon>
        <taxon>Embryophyta</taxon>
        <taxon>Tracheophyta</taxon>
        <taxon>Spermatophyta</taxon>
        <taxon>Magnoliopsida</taxon>
        <taxon>eudicotyledons</taxon>
        <taxon>Gunneridae</taxon>
        <taxon>Pentapetalae</taxon>
        <taxon>rosids</taxon>
        <taxon>fabids</taxon>
        <taxon>Rosales</taxon>
        <taxon>Rosaceae</taxon>
        <taxon>Amygdaloideae</taxon>
        <taxon>Amygdaleae</taxon>
        <taxon>Prunus</taxon>
    </lineage>
</organism>
<protein>
    <recommendedName>
        <fullName evidence="3">MADS-box domain-containing protein</fullName>
    </recommendedName>
</protein>
<proteinExistence type="predicted"/>
<dbReference type="AlphaFoldDB" id="A0A6J5TKL8"/>
<name>A0A6J5TKL8_PRUAR</name>
<dbReference type="GO" id="GO:0046983">
    <property type="term" value="F:protein dimerization activity"/>
    <property type="evidence" value="ECO:0007669"/>
    <property type="project" value="InterPro"/>
</dbReference>
<gene>
    <name evidence="1" type="ORF">CURHAP_LOCUS2953</name>
</gene>
<sequence>MSEINTLCNLSAFIIVCGSDTDEPTVWPDRPLVEQLLARFQNISELERWKKIMIQKTYLKERAAKMQERIRKILKKNCGSRYFRLQSQHATWKRRLSLLIN</sequence>
<evidence type="ECO:0000313" key="2">
    <source>
        <dbReference type="Proteomes" id="UP000507222"/>
    </source>
</evidence>
<dbReference type="EMBL" id="CAEKDK010000001">
    <property type="protein sequence ID" value="CAB4263168.1"/>
    <property type="molecule type" value="Genomic_DNA"/>
</dbReference>
<accession>A0A6J5TKL8</accession>
<reference evidence="1 2" key="1">
    <citation type="submission" date="2020-05" db="EMBL/GenBank/DDBJ databases">
        <authorList>
            <person name="Campoy J."/>
            <person name="Schneeberger K."/>
            <person name="Spophaly S."/>
        </authorList>
    </citation>
    <scope>NUCLEOTIDE SEQUENCE [LARGE SCALE GENOMIC DNA]</scope>
    <source>
        <strain evidence="1">PruArmRojPasFocal</strain>
    </source>
</reference>
<evidence type="ECO:0000313" key="1">
    <source>
        <dbReference type="EMBL" id="CAB4263168.1"/>
    </source>
</evidence>
<evidence type="ECO:0008006" key="3">
    <source>
        <dbReference type="Google" id="ProtNLM"/>
    </source>
</evidence>
<dbReference type="GO" id="GO:0003677">
    <property type="term" value="F:DNA binding"/>
    <property type="evidence" value="ECO:0007669"/>
    <property type="project" value="InterPro"/>
</dbReference>